<feature type="compositionally biased region" description="Polar residues" evidence="1">
    <location>
        <begin position="430"/>
        <end position="443"/>
    </location>
</feature>
<proteinExistence type="predicted"/>
<dbReference type="EMBL" id="JBJKBG010000004">
    <property type="protein sequence ID" value="KAL3741718.1"/>
    <property type="molecule type" value="Genomic_DNA"/>
</dbReference>
<evidence type="ECO:0000313" key="2">
    <source>
        <dbReference type="EMBL" id="KAL3741718.1"/>
    </source>
</evidence>
<feature type="region of interest" description="Disordered" evidence="1">
    <location>
        <begin position="414"/>
        <end position="443"/>
    </location>
</feature>
<name>A0ABD3KQA3_EUCGL</name>
<feature type="region of interest" description="Disordered" evidence="1">
    <location>
        <begin position="1"/>
        <end position="20"/>
    </location>
</feature>
<sequence length="443" mass="47842">MSFSVSLPPQTPKPVIDPPPPSSSWLRLFALLRRFLRAKTVRKRPKQSSLAGRSASRRGIDDKGHVDRRGTTETEDGSATLQRAVKRIHFGSMEERWAAAAEIERLAREDTRAKKLMAELGVVQSLVAMVGVDGDCARRGAIRALIELANGNHMNKALMVEAGIFQTLPSSKDAVDEQTRHEFAELLLSLSSLKSAHLLPPLESSRIIPFALSALESSGSGHETKESCLGALHNLSAALENASKLASNGVAEALLTAASASKDLAEKALAALANLAVTSPGKRALEDSPMVPESLIEVLTWEDQPRCQETSAHILMILAYQSAAQRSKMARSGIVPVLLEVALLGSTLAQKRALKMLQWFKDERQTKMGLHSGPQVGRAPMGSPVRYREAREGRKMMQGLVKESLHKNMEMITRRASGAPGSPSGLKTLAISTSSKSLPGSFE</sequence>
<evidence type="ECO:0008006" key="4">
    <source>
        <dbReference type="Google" id="ProtNLM"/>
    </source>
</evidence>
<feature type="compositionally biased region" description="Basic and acidic residues" evidence="1">
    <location>
        <begin position="58"/>
        <end position="72"/>
    </location>
</feature>
<gene>
    <name evidence="2" type="ORF">ACJRO7_017225</name>
</gene>
<dbReference type="InterPro" id="IPR016024">
    <property type="entry name" value="ARM-type_fold"/>
</dbReference>
<evidence type="ECO:0000313" key="3">
    <source>
        <dbReference type="Proteomes" id="UP001634007"/>
    </source>
</evidence>
<feature type="region of interest" description="Disordered" evidence="1">
    <location>
        <begin position="40"/>
        <end position="78"/>
    </location>
</feature>
<organism evidence="2 3">
    <name type="scientific">Eucalyptus globulus</name>
    <name type="common">Tasmanian blue gum</name>
    <dbReference type="NCBI Taxonomy" id="34317"/>
    <lineage>
        <taxon>Eukaryota</taxon>
        <taxon>Viridiplantae</taxon>
        <taxon>Streptophyta</taxon>
        <taxon>Embryophyta</taxon>
        <taxon>Tracheophyta</taxon>
        <taxon>Spermatophyta</taxon>
        <taxon>Magnoliopsida</taxon>
        <taxon>eudicotyledons</taxon>
        <taxon>Gunneridae</taxon>
        <taxon>Pentapetalae</taxon>
        <taxon>rosids</taxon>
        <taxon>malvids</taxon>
        <taxon>Myrtales</taxon>
        <taxon>Myrtaceae</taxon>
        <taxon>Myrtoideae</taxon>
        <taxon>Eucalypteae</taxon>
        <taxon>Eucalyptus</taxon>
    </lineage>
</organism>
<evidence type="ECO:0000256" key="1">
    <source>
        <dbReference type="SAM" id="MobiDB-lite"/>
    </source>
</evidence>
<dbReference type="Gene3D" id="1.25.10.10">
    <property type="entry name" value="Leucine-rich Repeat Variant"/>
    <property type="match status" value="1"/>
</dbReference>
<dbReference type="Proteomes" id="UP001634007">
    <property type="component" value="Unassembled WGS sequence"/>
</dbReference>
<dbReference type="AlphaFoldDB" id="A0ABD3KQA3"/>
<keyword evidence="3" id="KW-1185">Reference proteome</keyword>
<dbReference type="PANTHER" id="PTHR46700">
    <property type="entry name" value="ARM REPEAT SUPERFAMILY PROTEIN"/>
    <property type="match status" value="1"/>
</dbReference>
<accession>A0ABD3KQA3</accession>
<feature type="compositionally biased region" description="Pro residues" evidence="1">
    <location>
        <begin position="9"/>
        <end position="20"/>
    </location>
</feature>
<protein>
    <recommendedName>
        <fullName evidence="4">ARM repeat superfamily protein</fullName>
    </recommendedName>
</protein>
<comment type="caution">
    <text evidence="2">The sequence shown here is derived from an EMBL/GenBank/DDBJ whole genome shotgun (WGS) entry which is preliminary data.</text>
</comment>
<dbReference type="SUPFAM" id="SSF48371">
    <property type="entry name" value="ARM repeat"/>
    <property type="match status" value="1"/>
</dbReference>
<dbReference type="InterPro" id="IPR011989">
    <property type="entry name" value="ARM-like"/>
</dbReference>
<dbReference type="PANTHER" id="PTHR46700:SF2">
    <property type="entry name" value="ARM REPEAT SUPERFAMILY PROTEIN"/>
    <property type="match status" value="1"/>
</dbReference>
<reference evidence="2 3" key="1">
    <citation type="submission" date="2024-11" db="EMBL/GenBank/DDBJ databases">
        <title>Chromosome-level genome assembly of Eucalyptus globulus Labill. provides insights into its genome evolution.</title>
        <authorList>
            <person name="Li X."/>
        </authorList>
    </citation>
    <scope>NUCLEOTIDE SEQUENCE [LARGE SCALE GENOMIC DNA]</scope>
    <source>
        <strain evidence="2">CL2024</strain>
        <tissue evidence="2">Fresh tender leaves</tissue>
    </source>
</reference>